<feature type="compositionally biased region" description="Basic residues" evidence="4">
    <location>
        <begin position="424"/>
        <end position="435"/>
    </location>
</feature>
<name>A0A8B9YV65_BOSMU</name>
<reference evidence="6" key="2">
    <citation type="submission" date="2025-08" db="UniProtKB">
        <authorList>
            <consortium name="Ensembl"/>
        </authorList>
    </citation>
    <scope>IDENTIFICATION</scope>
</reference>
<feature type="compositionally biased region" description="Basic and acidic residues" evidence="4">
    <location>
        <begin position="397"/>
        <end position="416"/>
    </location>
</feature>
<feature type="coiled-coil region" evidence="3">
    <location>
        <begin position="173"/>
        <end position="325"/>
    </location>
</feature>
<dbReference type="GO" id="GO:0021687">
    <property type="term" value="P:cerebellar molecular layer morphogenesis"/>
    <property type="evidence" value="ECO:0007669"/>
    <property type="project" value="Ensembl"/>
</dbReference>
<reference evidence="6" key="3">
    <citation type="submission" date="2025-09" db="UniProtKB">
        <authorList>
            <consortium name="Ensembl"/>
        </authorList>
    </citation>
    <scope>IDENTIFICATION</scope>
</reference>
<dbReference type="GO" id="GO:0005813">
    <property type="term" value="C:centrosome"/>
    <property type="evidence" value="ECO:0007669"/>
    <property type="project" value="Ensembl"/>
</dbReference>
<proteinExistence type="predicted"/>
<dbReference type="GeneTree" id="ENSGT00530000063713"/>
<dbReference type="GO" id="GO:0000723">
    <property type="term" value="P:telomere maintenance"/>
    <property type="evidence" value="ECO:0007669"/>
    <property type="project" value="Ensembl"/>
</dbReference>
<feature type="domain" description="FBX41/ZN365 C2H2-type zinc finger" evidence="5">
    <location>
        <begin position="24"/>
        <end position="53"/>
    </location>
</feature>
<dbReference type="PANTHER" id="PTHR15739">
    <property type="entry name" value="ZINC FINGER PROTEIN"/>
    <property type="match status" value="1"/>
</dbReference>
<evidence type="ECO:0000259" key="5">
    <source>
        <dbReference type="Pfam" id="PF23165"/>
    </source>
</evidence>
<feature type="region of interest" description="Disordered" evidence="4">
    <location>
        <begin position="368"/>
        <end position="442"/>
    </location>
</feature>
<feature type="compositionally biased region" description="Basic residues" evidence="4">
    <location>
        <begin position="375"/>
        <end position="384"/>
    </location>
</feature>
<organism evidence="6 7">
    <name type="scientific">Bos mutus grunniens</name>
    <name type="common">Wild yak</name>
    <name type="synonym">Bos grunniens</name>
    <dbReference type="NCBI Taxonomy" id="30521"/>
    <lineage>
        <taxon>Eukaryota</taxon>
        <taxon>Metazoa</taxon>
        <taxon>Chordata</taxon>
        <taxon>Craniata</taxon>
        <taxon>Vertebrata</taxon>
        <taxon>Euteleostomi</taxon>
        <taxon>Mammalia</taxon>
        <taxon>Eutheria</taxon>
        <taxon>Laurasiatheria</taxon>
        <taxon>Artiodactyla</taxon>
        <taxon>Ruminantia</taxon>
        <taxon>Pecora</taxon>
        <taxon>Bovidae</taxon>
        <taxon>Bovinae</taxon>
        <taxon>Bos</taxon>
    </lineage>
</organism>
<evidence type="ECO:0000313" key="7">
    <source>
        <dbReference type="Proteomes" id="UP000694520"/>
    </source>
</evidence>
<evidence type="ECO:0000256" key="1">
    <source>
        <dbReference type="ARBA" id="ARBA00022553"/>
    </source>
</evidence>
<dbReference type="GO" id="GO:0048714">
    <property type="term" value="P:positive regulation of oligodendrocyte differentiation"/>
    <property type="evidence" value="ECO:0007669"/>
    <property type="project" value="Ensembl"/>
</dbReference>
<dbReference type="GO" id="GO:0010977">
    <property type="term" value="P:negative regulation of neuron projection development"/>
    <property type="evidence" value="ECO:0007669"/>
    <property type="project" value="Ensembl"/>
</dbReference>
<evidence type="ECO:0000256" key="2">
    <source>
        <dbReference type="ARBA" id="ARBA00023054"/>
    </source>
</evidence>
<keyword evidence="7" id="KW-1185">Reference proteome</keyword>
<evidence type="ECO:0000256" key="4">
    <source>
        <dbReference type="SAM" id="MobiDB-lite"/>
    </source>
</evidence>
<dbReference type="PANTHER" id="PTHR15739:SF2">
    <property type="entry name" value="PROTEIN ZNF365"/>
    <property type="match status" value="1"/>
</dbReference>
<evidence type="ECO:0000256" key="3">
    <source>
        <dbReference type="SAM" id="Coils"/>
    </source>
</evidence>
<keyword evidence="1" id="KW-0597">Phosphoprotein</keyword>
<keyword evidence="2 3" id="KW-0175">Coiled coil</keyword>
<accession>A0A8B9YV65</accession>
<dbReference type="AlphaFoldDB" id="A0A8B9YV65"/>
<protein>
    <submittedName>
        <fullName evidence="6">Zinc finger protein 365</fullName>
    </submittedName>
</protein>
<dbReference type="InterPro" id="IPR057038">
    <property type="entry name" value="FBX41/ZN365_Znf-C2H2"/>
</dbReference>
<dbReference type="InterPro" id="IPR052283">
    <property type="entry name" value="GenomicStab_NeuMorph_Reg"/>
</dbReference>
<dbReference type="Proteomes" id="UP000694520">
    <property type="component" value="Chromosome 27"/>
</dbReference>
<dbReference type="GO" id="GO:0110026">
    <property type="term" value="P:regulation of DNA strand resection involved in replication fork processing"/>
    <property type="evidence" value="ECO:0007669"/>
    <property type="project" value="Ensembl"/>
</dbReference>
<dbReference type="GO" id="GO:0060997">
    <property type="term" value="P:dendritic spine morphogenesis"/>
    <property type="evidence" value="ECO:0007669"/>
    <property type="project" value="Ensembl"/>
</dbReference>
<reference evidence="6" key="1">
    <citation type="submission" date="2019-05" db="EMBL/GenBank/DDBJ databases">
        <authorList>
            <person name="Zhang S."/>
            <person name="Liu J."/>
        </authorList>
    </citation>
    <scope>NUCLEOTIDE SEQUENCE [LARGE SCALE GENOMIC DNA]</scope>
</reference>
<dbReference type="GO" id="GO:0140059">
    <property type="term" value="P:dendrite arborization"/>
    <property type="evidence" value="ECO:0007669"/>
    <property type="project" value="Ensembl"/>
</dbReference>
<dbReference type="GO" id="GO:0010569">
    <property type="term" value="P:regulation of double-strand break repair via homologous recombination"/>
    <property type="evidence" value="ECO:0007669"/>
    <property type="project" value="Ensembl"/>
</dbReference>
<dbReference type="Pfam" id="PF23165">
    <property type="entry name" value="zf-C2H2_FBX41"/>
    <property type="match status" value="1"/>
</dbReference>
<evidence type="ECO:0000313" key="6">
    <source>
        <dbReference type="Ensembl" id="ENSBGRP00000041168.1"/>
    </source>
</evidence>
<dbReference type="Ensembl" id="ENSBGRT00000047739.1">
    <property type="protein sequence ID" value="ENSBGRP00000041168.1"/>
    <property type="gene ID" value="ENSBGRG00000025826.1"/>
</dbReference>
<gene>
    <name evidence="6" type="primary">ZNF365</name>
</gene>
<sequence>MQQKAFEESRYPWQESFENVAVCLPFRCPRCGDHTRFRSLSSLRAHLEFSHSYQERTLLTKCSLFPSLKDTDLVTSSEPPKQGKLQSCGNIVKQKPSYVNLYSISHEHSKDRKPFEMVAERPVSYVQTYTTVDLRADSPDAPRASPGLPAPDTKAAFEAHVREKFSRMVEAVDRTIEKRIDKLTKELAQKTAELLEVRAAFVQLTQKKQDRTIEKRIDKLTKELAQKTAELLEVRAAFVQLTQKKQEVQRRERALNRQVDVAVEMIAALRQRLTESEEELLRKEEEVVTFNHFLETAAEKEVQGKARLQDFIENLLHRVELAEKQLEYYHSRQGAGPCGDPREHALTDISSNRKPKCLSRGHLHSVYNHPDLKTHFHPKGRMKKAKDDRASVQPAKSLHEQTESPRELCRPAKKGEPLGFGRKGNIRPKMAKKKPTAIVNII</sequence>